<protein>
    <submittedName>
        <fullName evidence="1">Uncharacterized protein</fullName>
    </submittedName>
</protein>
<dbReference type="KEGG" id="ssl:SS1G_03338"/>
<keyword evidence="2" id="KW-1185">Reference proteome</keyword>
<dbReference type="InParanoid" id="A7EDE8"/>
<dbReference type="RefSeq" id="XP_001595249.1">
    <property type="nucleotide sequence ID" value="XM_001595199.1"/>
</dbReference>
<proteinExistence type="predicted"/>
<dbReference type="AlphaFoldDB" id="A7EDE8"/>
<dbReference type="EMBL" id="CH476624">
    <property type="protein sequence ID" value="EDO00864.1"/>
    <property type="molecule type" value="Genomic_DNA"/>
</dbReference>
<dbReference type="HOGENOM" id="CLU_2741563_0_0_1"/>
<organism evidence="1 2">
    <name type="scientific">Sclerotinia sclerotiorum (strain ATCC 18683 / 1980 / Ss-1)</name>
    <name type="common">White mold</name>
    <name type="synonym">Whetzelinia sclerotiorum</name>
    <dbReference type="NCBI Taxonomy" id="665079"/>
    <lineage>
        <taxon>Eukaryota</taxon>
        <taxon>Fungi</taxon>
        <taxon>Dikarya</taxon>
        <taxon>Ascomycota</taxon>
        <taxon>Pezizomycotina</taxon>
        <taxon>Leotiomycetes</taxon>
        <taxon>Helotiales</taxon>
        <taxon>Sclerotiniaceae</taxon>
        <taxon>Sclerotinia</taxon>
    </lineage>
</organism>
<dbReference type="Proteomes" id="UP000001312">
    <property type="component" value="Unassembled WGS sequence"/>
</dbReference>
<reference evidence="2" key="1">
    <citation type="journal article" date="2011" name="PLoS Genet.">
        <title>Genomic analysis of the necrotrophic fungal pathogens Sclerotinia sclerotiorum and Botrytis cinerea.</title>
        <authorList>
            <person name="Amselem J."/>
            <person name="Cuomo C.A."/>
            <person name="van Kan J.A."/>
            <person name="Viaud M."/>
            <person name="Benito E.P."/>
            <person name="Couloux A."/>
            <person name="Coutinho P.M."/>
            <person name="de Vries R.P."/>
            <person name="Dyer P.S."/>
            <person name="Fillinger S."/>
            <person name="Fournier E."/>
            <person name="Gout L."/>
            <person name="Hahn M."/>
            <person name="Kohn L."/>
            <person name="Lapalu N."/>
            <person name="Plummer K.M."/>
            <person name="Pradier J.M."/>
            <person name="Quevillon E."/>
            <person name="Sharon A."/>
            <person name="Simon A."/>
            <person name="ten Have A."/>
            <person name="Tudzynski B."/>
            <person name="Tudzynski P."/>
            <person name="Wincker P."/>
            <person name="Andrew M."/>
            <person name="Anthouard V."/>
            <person name="Beever R.E."/>
            <person name="Beffa R."/>
            <person name="Benoit I."/>
            <person name="Bouzid O."/>
            <person name="Brault B."/>
            <person name="Chen Z."/>
            <person name="Choquer M."/>
            <person name="Collemare J."/>
            <person name="Cotton P."/>
            <person name="Danchin E.G."/>
            <person name="Da Silva C."/>
            <person name="Gautier A."/>
            <person name="Giraud C."/>
            <person name="Giraud T."/>
            <person name="Gonzalez C."/>
            <person name="Grossetete S."/>
            <person name="Guldener U."/>
            <person name="Henrissat B."/>
            <person name="Howlett B.J."/>
            <person name="Kodira C."/>
            <person name="Kretschmer M."/>
            <person name="Lappartient A."/>
            <person name="Leroch M."/>
            <person name="Levis C."/>
            <person name="Mauceli E."/>
            <person name="Neuveglise C."/>
            <person name="Oeser B."/>
            <person name="Pearson M."/>
            <person name="Poulain J."/>
            <person name="Poussereau N."/>
            <person name="Quesneville H."/>
            <person name="Rascle C."/>
            <person name="Schumacher J."/>
            <person name="Segurens B."/>
            <person name="Sexton A."/>
            <person name="Silva E."/>
            <person name="Sirven C."/>
            <person name="Soanes D.M."/>
            <person name="Talbot N.J."/>
            <person name="Templeton M."/>
            <person name="Yandava C."/>
            <person name="Yarden O."/>
            <person name="Zeng Q."/>
            <person name="Rollins J.A."/>
            <person name="Lebrun M.H."/>
            <person name="Dickman M."/>
        </authorList>
    </citation>
    <scope>NUCLEOTIDE SEQUENCE [LARGE SCALE GENOMIC DNA]</scope>
    <source>
        <strain evidence="2">ATCC 18683 / 1980 / Ss-1</strain>
    </source>
</reference>
<evidence type="ECO:0000313" key="1">
    <source>
        <dbReference type="EMBL" id="EDO00864.1"/>
    </source>
</evidence>
<sequence>MSAFNKLQTAGGELVKESLESQSGSLLKTLRLKYATTYKEQGRVNLNDTRNVHKADLISFVVTFCQIFKRN</sequence>
<name>A7EDE8_SCLS1</name>
<evidence type="ECO:0000313" key="2">
    <source>
        <dbReference type="Proteomes" id="UP000001312"/>
    </source>
</evidence>
<dbReference type="GeneID" id="5491738"/>
<gene>
    <name evidence="1" type="ORF">SS1G_03338</name>
</gene>
<accession>A7EDE8</accession>